<name>A0A4Y2U152_ARAVE</name>
<reference evidence="1 2" key="1">
    <citation type="journal article" date="2019" name="Sci. Rep.">
        <title>Orb-weaving spider Araneus ventricosus genome elucidates the spidroin gene catalogue.</title>
        <authorList>
            <person name="Kono N."/>
            <person name="Nakamura H."/>
            <person name="Ohtoshi R."/>
            <person name="Moran D.A.P."/>
            <person name="Shinohara A."/>
            <person name="Yoshida Y."/>
            <person name="Fujiwara M."/>
            <person name="Mori M."/>
            <person name="Tomita M."/>
            <person name="Arakawa K."/>
        </authorList>
    </citation>
    <scope>NUCLEOTIDE SEQUENCE [LARGE SCALE GENOMIC DNA]</scope>
</reference>
<protein>
    <submittedName>
        <fullName evidence="1">Uncharacterized protein</fullName>
    </submittedName>
</protein>
<gene>
    <name evidence="1" type="ORF">AVEN_156400_1</name>
</gene>
<dbReference type="Proteomes" id="UP000499080">
    <property type="component" value="Unassembled WGS sequence"/>
</dbReference>
<feature type="non-terminal residue" evidence="1">
    <location>
        <position position="40"/>
    </location>
</feature>
<proteinExistence type="predicted"/>
<keyword evidence="2" id="KW-1185">Reference proteome</keyword>
<accession>A0A4Y2U152</accession>
<feature type="non-terminal residue" evidence="1">
    <location>
        <position position="1"/>
    </location>
</feature>
<evidence type="ECO:0000313" key="1">
    <source>
        <dbReference type="EMBL" id="GBO05410.1"/>
    </source>
</evidence>
<sequence>TSVCFVAVREDRGEHRGDGSMHFPSEEEAQQNLVFALPGR</sequence>
<comment type="caution">
    <text evidence="1">The sequence shown here is derived from an EMBL/GenBank/DDBJ whole genome shotgun (WGS) entry which is preliminary data.</text>
</comment>
<evidence type="ECO:0000313" key="2">
    <source>
        <dbReference type="Proteomes" id="UP000499080"/>
    </source>
</evidence>
<dbReference type="EMBL" id="BGPR01032062">
    <property type="protein sequence ID" value="GBO05410.1"/>
    <property type="molecule type" value="Genomic_DNA"/>
</dbReference>
<dbReference type="AlphaFoldDB" id="A0A4Y2U152"/>
<organism evidence="1 2">
    <name type="scientific">Araneus ventricosus</name>
    <name type="common">Orbweaver spider</name>
    <name type="synonym">Epeira ventricosa</name>
    <dbReference type="NCBI Taxonomy" id="182803"/>
    <lineage>
        <taxon>Eukaryota</taxon>
        <taxon>Metazoa</taxon>
        <taxon>Ecdysozoa</taxon>
        <taxon>Arthropoda</taxon>
        <taxon>Chelicerata</taxon>
        <taxon>Arachnida</taxon>
        <taxon>Araneae</taxon>
        <taxon>Araneomorphae</taxon>
        <taxon>Entelegynae</taxon>
        <taxon>Araneoidea</taxon>
        <taxon>Araneidae</taxon>
        <taxon>Araneus</taxon>
    </lineage>
</organism>